<keyword evidence="4 7" id="KW-0812">Transmembrane</keyword>
<feature type="transmembrane region" description="Helical" evidence="7">
    <location>
        <begin position="99"/>
        <end position="119"/>
    </location>
</feature>
<dbReference type="SUPFAM" id="SSF161098">
    <property type="entry name" value="MetI-like"/>
    <property type="match status" value="1"/>
</dbReference>
<dbReference type="Pfam" id="PF19300">
    <property type="entry name" value="BPD_transp_1_N"/>
    <property type="match status" value="1"/>
</dbReference>
<feature type="transmembrane region" description="Helical" evidence="7">
    <location>
        <begin position="281"/>
        <end position="307"/>
    </location>
</feature>
<dbReference type="InterPro" id="IPR035906">
    <property type="entry name" value="MetI-like_sf"/>
</dbReference>
<keyword evidence="2 7" id="KW-0813">Transport</keyword>
<feature type="transmembrane region" description="Helical" evidence="7">
    <location>
        <begin position="239"/>
        <end position="261"/>
    </location>
</feature>
<feature type="transmembrane region" description="Helical" evidence="7">
    <location>
        <begin position="177"/>
        <end position="199"/>
    </location>
</feature>
<feature type="domain" description="ABC transmembrane type-1" evidence="8">
    <location>
        <begin position="95"/>
        <end position="304"/>
    </location>
</feature>
<name>A0A3M8D7E1_9BACL</name>
<comment type="caution">
    <text evidence="9">The sequence shown here is derived from an EMBL/GenBank/DDBJ whole genome shotgun (WGS) entry which is preliminary data.</text>
</comment>
<feature type="transmembrane region" description="Helical" evidence="7">
    <location>
        <begin position="12"/>
        <end position="30"/>
    </location>
</feature>
<organism evidence="9 10">
    <name type="scientific">Brevibacillus fluminis</name>
    <dbReference type="NCBI Taxonomy" id="511487"/>
    <lineage>
        <taxon>Bacteria</taxon>
        <taxon>Bacillati</taxon>
        <taxon>Bacillota</taxon>
        <taxon>Bacilli</taxon>
        <taxon>Bacillales</taxon>
        <taxon>Paenibacillaceae</taxon>
        <taxon>Brevibacillus</taxon>
    </lineage>
</organism>
<keyword evidence="6 7" id="KW-0472">Membrane</keyword>
<proteinExistence type="inferred from homology"/>
<dbReference type="InterPro" id="IPR045621">
    <property type="entry name" value="BPD_transp_1_N"/>
</dbReference>
<evidence type="ECO:0000256" key="5">
    <source>
        <dbReference type="ARBA" id="ARBA00022989"/>
    </source>
</evidence>
<dbReference type="RefSeq" id="WP_122920049.1">
    <property type="nucleotide sequence ID" value="NZ_RHHQ01000018.1"/>
</dbReference>
<reference evidence="9 10" key="1">
    <citation type="submission" date="2018-10" db="EMBL/GenBank/DDBJ databases">
        <title>Phylogenomics of Brevibacillus.</title>
        <authorList>
            <person name="Dunlap C."/>
        </authorList>
    </citation>
    <scope>NUCLEOTIDE SEQUENCE [LARGE SCALE GENOMIC DNA]</scope>
    <source>
        <strain evidence="9 10">JCM 15716</strain>
    </source>
</reference>
<evidence type="ECO:0000256" key="3">
    <source>
        <dbReference type="ARBA" id="ARBA00022475"/>
    </source>
</evidence>
<keyword evidence="3" id="KW-1003">Cell membrane</keyword>
<evidence type="ECO:0000313" key="9">
    <source>
        <dbReference type="EMBL" id="RNB83317.1"/>
    </source>
</evidence>
<dbReference type="InterPro" id="IPR000515">
    <property type="entry name" value="MetI-like"/>
</dbReference>
<feature type="transmembrane region" description="Helical" evidence="7">
    <location>
        <begin position="131"/>
        <end position="157"/>
    </location>
</feature>
<dbReference type="PANTHER" id="PTHR43163:SF6">
    <property type="entry name" value="DIPEPTIDE TRANSPORT SYSTEM PERMEASE PROTEIN DPPB-RELATED"/>
    <property type="match status" value="1"/>
</dbReference>
<dbReference type="GO" id="GO:0055085">
    <property type="term" value="P:transmembrane transport"/>
    <property type="evidence" value="ECO:0007669"/>
    <property type="project" value="InterPro"/>
</dbReference>
<dbReference type="Gene3D" id="1.10.3720.10">
    <property type="entry name" value="MetI-like"/>
    <property type="match status" value="1"/>
</dbReference>
<evidence type="ECO:0000256" key="2">
    <source>
        <dbReference type="ARBA" id="ARBA00022448"/>
    </source>
</evidence>
<keyword evidence="10" id="KW-1185">Reference proteome</keyword>
<dbReference type="Proteomes" id="UP000271031">
    <property type="component" value="Unassembled WGS sequence"/>
</dbReference>
<evidence type="ECO:0000256" key="6">
    <source>
        <dbReference type="ARBA" id="ARBA00023136"/>
    </source>
</evidence>
<comment type="similarity">
    <text evidence="7">Belongs to the binding-protein-dependent transport system permease family.</text>
</comment>
<evidence type="ECO:0000256" key="4">
    <source>
        <dbReference type="ARBA" id="ARBA00022692"/>
    </source>
</evidence>
<gene>
    <name evidence="9" type="ORF">EDM56_21860</name>
</gene>
<dbReference type="CDD" id="cd06261">
    <property type="entry name" value="TM_PBP2"/>
    <property type="match status" value="1"/>
</dbReference>
<comment type="subcellular location">
    <subcellularLocation>
        <location evidence="1 7">Cell membrane</location>
        <topology evidence="1 7">Multi-pass membrane protein</topology>
    </subcellularLocation>
</comment>
<dbReference type="PROSITE" id="PS50928">
    <property type="entry name" value="ABC_TM1"/>
    <property type="match status" value="1"/>
</dbReference>
<protein>
    <submittedName>
        <fullName evidence="9">ABC transporter permease</fullName>
    </submittedName>
</protein>
<evidence type="ECO:0000313" key="10">
    <source>
        <dbReference type="Proteomes" id="UP000271031"/>
    </source>
</evidence>
<dbReference type="EMBL" id="RHHQ01000018">
    <property type="protein sequence ID" value="RNB83317.1"/>
    <property type="molecule type" value="Genomic_DNA"/>
</dbReference>
<keyword evidence="5 7" id="KW-1133">Transmembrane helix</keyword>
<sequence length="319" mass="34880">MLKLVLKRLIDLIPTLFVVAITVFIITRLIPGDPAAVMLGPQASVEDINALREKLGLNEPLYLQFIHYIGDLLTGNLGFSPNYNQSVTSLILERFPSTLMLAGSALLISLLIGIPAGIISATKPNSFWDYIVMILSLVGVSIPIFWLGVMLVLYFSVNLGWLPATGMGSMDQGLGDVIKHLVLPSVALSTIPMATFARITRSSMLEVIKQDYIKTARAKGLLEFWVIWKHALKNALTPILTVLGMQISMLLGGAVLTETIFSWPGMGRLVVDAIESRDFMVVQGTVLFIAVIFVVVNLLVDIMYAVVNPRVNLSNKGRS</sequence>
<accession>A0A3M8D7E1</accession>
<evidence type="ECO:0000256" key="7">
    <source>
        <dbReference type="RuleBase" id="RU363032"/>
    </source>
</evidence>
<evidence type="ECO:0000259" key="8">
    <source>
        <dbReference type="PROSITE" id="PS50928"/>
    </source>
</evidence>
<evidence type="ECO:0000256" key="1">
    <source>
        <dbReference type="ARBA" id="ARBA00004651"/>
    </source>
</evidence>
<dbReference type="GO" id="GO:0005886">
    <property type="term" value="C:plasma membrane"/>
    <property type="evidence" value="ECO:0007669"/>
    <property type="project" value="UniProtKB-SubCell"/>
</dbReference>
<dbReference type="PANTHER" id="PTHR43163">
    <property type="entry name" value="DIPEPTIDE TRANSPORT SYSTEM PERMEASE PROTEIN DPPB-RELATED"/>
    <property type="match status" value="1"/>
</dbReference>
<dbReference type="OrthoDB" id="24153at2"/>
<dbReference type="Pfam" id="PF00528">
    <property type="entry name" value="BPD_transp_1"/>
    <property type="match status" value="1"/>
</dbReference>
<dbReference type="AlphaFoldDB" id="A0A3M8D7E1"/>